<organism evidence="2 3">
    <name type="scientific">Bacteriovorax antarcticus</name>
    <dbReference type="NCBI Taxonomy" id="3088717"/>
    <lineage>
        <taxon>Bacteria</taxon>
        <taxon>Pseudomonadati</taxon>
        <taxon>Bdellovibrionota</taxon>
        <taxon>Bacteriovoracia</taxon>
        <taxon>Bacteriovoracales</taxon>
        <taxon>Bacteriovoracaceae</taxon>
        <taxon>Bacteriovorax</taxon>
    </lineage>
</organism>
<keyword evidence="3" id="KW-1185">Reference proteome</keyword>
<sequence length="161" mass="16987">MKNSLLTIAFLALASLPAVSNAGFMDNLQGSYSVGGKKCKFEATTTMAGTATITPNASGAVVNLKVVIASLTTEIPVGFRNGSGDVKSTKVEGDILPLPVTRRTVWNTDEVNRKSTITEYEGVGLAKKRGTYTLAEENNGTVTLSLEEKGGDLVQCTLTRN</sequence>
<evidence type="ECO:0000256" key="1">
    <source>
        <dbReference type="SAM" id="SignalP"/>
    </source>
</evidence>
<dbReference type="RefSeq" id="WP_323574904.1">
    <property type="nucleotide sequence ID" value="NZ_JAYGJQ010000001.1"/>
</dbReference>
<feature type="signal peptide" evidence="1">
    <location>
        <begin position="1"/>
        <end position="22"/>
    </location>
</feature>
<reference evidence="2 3" key="1">
    <citation type="submission" date="2023-11" db="EMBL/GenBank/DDBJ databases">
        <title>A Novel Polar Bacteriovorax (B. antarcticus) Isolated from the Biocrust in Antarctica.</title>
        <authorList>
            <person name="Mun W."/>
            <person name="Choi S.Y."/>
            <person name="Mitchell R.J."/>
        </authorList>
    </citation>
    <scope>NUCLEOTIDE SEQUENCE [LARGE SCALE GENOMIC DNA]</scope>
    <source>
        <strain evidence="2 3">PP10</strain>
    </source>
</reference>
<keyword evidence="1" id="KW-0732">Signal</keyword>
<name>A0ABU5VUT6_9BACT</name>
<protein>
    <recommendedName>
        <fullName evidence="4">Lipocalin-like domain-containing protein</fullName>
    </recommendedName>
</protein>
<evidence type="ECO:0000313" key="3">
    <source>
        <dbReference type="Proteomes" id="UP001302274"/>
    </source>
</evidence>
<dbReference type="EMBL" id="JAYGJQ010000001">
    <property type="protein sequence ID" value="MEA9355395.1"/>
    <property type="molecule type" value="Genomic_DNA"/>
</dbReference>
<accession>A0ABU5VUT6</accession>
<feature type="chain" id="PRO_5045412075" description="Lipocalin-like domain-containing protein" evidence="1">
    <location>
        <begin position="23"/>
        <end position="161"/>
    </location>
</feature>
<proteinExistence type="predicted"/>
<comment type="caution">
    <text evidence="2">The sequence shown here is derived from an EMBL/GenBank/DDBJ whole genome shotgun (WGS) entry which is preliminary data.</text>
</comment>
<evidence type="ECO:0000313" key="2">
    <source>
        <dbReference type="EMBL" id="MEA9355395.1"/>
    </source>
</evidence>
<dbReference type="Proteomes" id="UP001302274">
    <property type="component" value="Unassembled WGS sequence"/>
</dbReference>
<gene>
    <name evidence="2" type="ORF">SHI21_04250</name>
</gene>
<evidence type="ECO:0008006" key="4">
    <source>
        <dbReference type="Google" id="ProtNLM"/>
    </source>
</evidence>